<sequence length="532" mass="58142">MEMAMMTTSPSVDAVEPLRAIEASGLDGDTHGHQKDRLRVLNEVFKSAFLANTSTKRAVVAPGRVNLIGEHIDYEGYSVLPMAIDKHIALVYATQSQTAPCGLRFHLVNSNSAFGAAQIELSEAEMLEDQAPSALFQVLSASIKPSDNPLTLWVKYFLCGYLAVVEWQPQLRTRAIALDILVDGDIPPACGLSSSSAFVVASAVAVAQTLCSSNGLELPSRQALAAHCRLAEQHIGTVGGGMDQAVCCLAQRGAAQFISFDPLRVEPVVFSKRLEEEYVFVVVNSMVKAEKAVDATTYFNKRVVECALAAKFLGKCVGMSKWREVTRLIEIQQFLATQSNGSLADQLANAMKLMDQDVYTVEMLQDFFQEHQLTGLFVGSRLENAVKSVLATPGVSFKLSQRVHHVWEEAQRVHDFRQLCSDSAVDPHDQARDLGQLMLQSHRCCRDLYECSCQELDMLVDIAVQHAGALGARLTGAGWGGCIVALVARNNVGRFKACIHDQYFALREQTSDSEVMFVTSPGDGVQLLTPPW</sequence>
<dbReference type="Pfam" id="PF10509">
    <property type="entry name" value="GalKase_gal_bdg"/>
    <property type="match status" value="1"/>
</dbReference>
<dbReference type="PROSITE" id="PS00627">
    <property type="entry name" value="GHMP_KINASES_ATP"/>
    <property type="match status" value="1"/>
</dbReference>
<dbReference type="GO" id="GO:0005524">
    <property type="term" value="F:ATP binding"/>
    <property type="evidence" value="ECO:0007669"/>
    <property type="project" value="UniProtKB-KW"/>
</dbReference>
<dbReference type="Gene3D" id="3.30.230.10">
    <property type="match status" value="1"/>
</dbReference>
<name>A0A8K1FDI1_PYTOL</name>
<evidence type="ECO:0000259" key="8">
    <source>
        <dbReference type="Pfam" id="PF10509"/>
    </source>
</evidence>
<comment type="similarity">
    <text evidence="1">Belongs to the GHMP kinase family. GalK subfamily.</text>
</comment>
<dbReference type="InterPro" id="IPR013750">
    <property type="entry name" value="GHMP_kinase_C_dom"/>
</dbReference>
<keyword evidence="10" id="KW-1185">Reference proteome</keyword>
<dbReference type="OrthoDB" id="187738at2759"/>
<dbReference type="PRINTS" id="PR00473">
    <property type="entry name" value="GALCTOKINASE"/>
</dbReference>
<feature type="domain" description="GHMP kinase C-terminal" evidence="7">
    <location>
        <begin position="432"/>
        <end position="490"/>
    </location>
</feature>
<keyword evidence="4" id="KW-0418">Kinase</keyword>
<dbReference type="InterPro" id="IPR014721">
    <property type="entry name" value="Ribsml_uS5_D2-typ_fold_subgr"/>
</dbReference>
<dbReference type="PIRSF" id="PIRSF000530">
    <property type="entry name" value="Galactokinase"/>
    <property type="match status" value="1"/>
</dbReference>
<dbReference type="InterPro" id="IPR006204">
    <property type="entry name" value="GHMP_kinase_N_dom"/>
</dbReference>
<protein>
    <recommendedName>
        <fullName evidence="11">Galactokinase</fullName>
    </recommendedName>
</protein>
<dbReference type="SUPFAM" id="SSF55060">
    <property type="entry name" value="GHMP Kinase, C-terminal domain"/>
    <property type="match status" value="1"/>
</dbReference>
<dbReference type="NCBIfam" id="TIGR00131">
    <property type="entry name" value="gal_kin"/>
    <property type="match status" value="1"/>
</dbReference>
<evidence type="ECO:0000313" key="10">
    <source>
        <dbReference type="Proteomes" id="UP000794436"/>
    </source>
</evidence>
<feature type="domain" description="GHMP kinase N-terminal" evidence="6">
    <location>
        <begin position="177"/>
        <end position="249"/>
    </location>
</feature>
<dbReference type="Pfam" id="PF00288">
    <property type="entry name" value="GHMP_kinases_N"/>
    <property type="match status" value="1"/>
</dbReference>
<evidence type="ECO:0000259" key="7">
    <source>
        <dbReference type="Pfam" id="PF08544"/>
    </source>
</evidence>
<dbReference type="GO" id="GO:0005829">
    <property type="term" value="C:cytosol"/>
    <property type="evidence" value="ECO:0007669"/>
    <property type="project" value="TreeGrafter"/>
</dbReference>
<dbReference type="Gene3D" id="3.30.70.3170">
    <property type="match status" value="1"/>
</dbReference>
<gene>
    <name evidence="9" type="ORF">Poli38472_002864</name>
</gene>
<evidence type="ECO:0000259" key="6">
    <source>
        <dbReference type="Pfam" id="PF00288"/>
    </source>
</evidence>
<keyword evidence="3" id="KW-0547">Nucleotide-binding</keyword>
<dbReference type="InterPro" id="IPR019741">
    <property type="entry name" value="Galactokinase_CS"/>
</dbReference>
<dbReference type="PROSITE" id="PS00106">
    <property type="entry name" value="GALACTOKINASE"/>
    <property type="match status" value="1"/>
</dbReference>
<dbReference type="SUPFAM" id="SSF54211">
    <property type="entry name" value="Ribosomal protein S5 domain 2-like"/>
    <property type="match status" value="1"/>
</dbReference>
<keyword evidence="5" id="KW-0067">ATP-binding</keyword>
<dbReference type="InterPro" id="IPR006203">
    <property type="entry name" value="GHMP_knse_ATP-bd_CS"/>
</dbReference>
<dbReference type="EMBL" id="SPLM01000144">
    <property type="protein sequence ID" value="TMW56939.1"/>
    <property type="molecule type" value="Genomic_DNA"/>
</dbReference>
<dbReference type="InterPro" id="IPR000705">
    <property type="entry name" value="Galactokinase"/>
</dbReference>
<reference evidence="9" key="1">
    <citation type="submission" date="2019-03" db="EMBL/GenBank/DDBJ databases">
        <title>Long read genome sequence of the mycoparasitic Pythium oligandrum ATCC 38472 isolated from sugarbeet rhizosphere.</title>
        <authorList>
            <person name="Gaulin E."/>
        </authorList>
    </citation>
    <scope>NUCLEOTIDE SEQUENCE</scope>
    <source>
        <strain evidence="9">ATCC 38472_TT</strain>
    </source>
</reference>
<comment type="caution">
    <text evidence="9">The sequence shown here is derived from an EMBL/GenBank/DDBJ whole genome shotgun (WGS) entry which is preliminary data.</text>
</comment>
<feature type="domain" description="Galactokinase N-terminal" evidence="8">
    <location>
        <begin position="45"/>
        <end position="93"/>
    </location>
</feature>
<evidence type="ECO:0000256" key="3">
    <source>
        <dbReference type="ARBA" id="ARBA00022741"/>
    </source>
</evidence>
<dbReference type="Gene3D" id="1.20.1440.340">
    <property type="match status" value="1"/>
</dbReference>
<dbReference type="AlphaFoldDB" id="A0A8K1FDI1"/>
<accession>A0A8K1FDI1</accession>
<dbReference type="InterPro" id="IPR006206">
    <property type="entry name" value="Mevalonate/galactokinase"/>
</dbReference>
<dbReference type="GO" id="GO:0006012">
    <property type="term" value="P:galactose metabolic process"/>
    <property type="evidence" value="ECO:0007669"/>
    <property type="project" value="InterPro"/>
</dbReference>
<keyword evidence="2" id="KW-0808">Transferase</keyword>
<dbReference type="Pfam" id="PF08544">
    <property type="entry name" value="GHMP_kinases_C"/>
    <property type="match status" value="1"/>
</dbReference>
<evidence type="ECO:0000256" key="1">
    <source>
        <dbReference type="ARBA" id="ARBA00006566"/>
    </source>
</evidence>
<proteinExistence type="inferred from homology"/>
<evidence type="ECO:0000313" key="9">
    <source>
        <dbReference type="EMBL" id="TMW56939.1"/>
    </source>
</evidence>
<dbReference type="InterPro" id="IPR020568">
    <property type="entry name" value="Ribosomal_Su5_D2-typ_SF"/>
</dbReference>
<dbReference type="InterPro" id="IPR019539">
    <property type="entry name" value="GalKase_N"/>
</dbReference>
<evidence type="ECO:0000256" key="2">
    <source>
        <dbReference type="ARBA" id="ARBA00022679"/>
    </source>
</evidence>
<evidence type="ECO:0008006" key="11">
    <source>
        <dbReference type="Google" id="ProtNLM"/>
    </source>
</evidence>
<dbReference type="Proteomes" id="UP000794436">
    <property type="component" value="Unassembled WGS sequence"/>
</dbReference>
<dbReference type="GO" id="GO:0004335">
    <property type="term" value="F:galactokinase activity"/>
    <property type="evidence" value="ECO:0007669"/>
    <property type="project" value="InterPro"/>
</dbReference>
<organism evidence="9 10">
    <name type="scientific">Pythium oligandrum</name>
    <name type="common">Mycoparasitic fungus</name>
    <dbReference type="NCBI Taxonomy" id="41045"/>
    <lineage>
        <taxon>Eukaryota</taxon>
        <taxon>Sar</taxon>
        <taxon>Stramenopiles</taxon>
        <taxon>Oomycota</taxon>
        <taxon>Peronosporomycetes</taxon>
        <taxon>Pythiales</taxon>
        <taxon>Pythiaceae</taxon>
        <taxon>Pythium</taxon>
    </lineage>
</organism>
<evidence type="ECO:0000256" key="4">
    <source>
        <dbReference type="ARBA" id="ARBA00022777"/>
    </source>
</evidence>
<dbReference type="PRINTS" id="PR00959">
    <property type="entry name" value="MEVGALKINASE"/>
</dbReference>
<evidence type="ECO:0000256" key="5">
    <source>
        <dbReference type="ARBA" id="ARBA00022840"/>
    </source>
</evidence>
<dbReference type="PANTHER" id="PTHR10457">
    <property type="entry name" value="MEVALONATE KINASE/GALACTOKINASE"/>
    <property type="match status" value="1"/>
</dbReference>
<dbReference type="InterPro" id="IPR036554">
    <property type="entry name" value="GHMP_kinase_C_sf"/>
</dbReference>
<dbReference type="PANTHER" id="PTHR10457:SF7">
    <property type="entry name" value="GALACTOKINASE-RELATED"/>
    <property type="match status" value="1"/>
</dbReference>